<dbReference type="PANTHER" id="PTHR46526">
    <property type="entry name" value="CHORDIN"/>
    <property type="match status" value="1"/>
</dbReference>
<dbReference type="Gene3D" id="6.20.200.20">
    <property type="match status" value="1"/>
</dbReference>
<dbReference type="SMART" id="SM00754">
    <property type="entry name" value="CHRD"/>
    <property type="match status" value="1"/>
</dbReference>
<keyword evidence="5" id="KW-1185">Reference proteome</keyword>
<evidence type="ECO:0000259" key="2">
    <source>
        <dbReference type="PROSITE" id="PS50184"/>
    </source>
</evidence>
<dbReference type="InterPro" id="IPR010895">
    <property type="entry name" value="CHRD"/>
</dbReference>
<dbReference type="AlphaFoldDB" id="A0AAN9TNM4"/>
<dbReference type="InterPro" id="IPR052278">
    <property type="entry name" value="Chordin-like_regulators"/>
</dbReference>
<dbReference type="GO" id="GO:0009953">
    <property type="term" value="P:dorsal/ventral pattern formation"/>
    <property type="evidence" value="ECO:0007669"/>
    <property type="project" value="TreeGrafter"/>
</dbReference>
<proteinExistence type="predicted"/>
<dbReference type="Gene3D" id="2.10.70.10">
    <property type="entry name" value="Complement Module, domain 1"/>
    <property type="match status" value="1"/>
</dbReference>
<evidence type="ECO:0000313" key="5">
    <source>
        <dbReference type="Proteomes" id="UP001367676"/>
    </source>
</evidence>
<feature type="domain" description="CHRD" evidence="3">
    <location>
        <begin position="16"/>
        <end position="147"/>
    </location>
</feature>
<name>A0AAN9TNM4_9HEMI</name>
<evidence type="ECO:0000259" key="3">
    <source>
        <dbReference type="PROSITE" id="PS50933"/>
    </source>
</evidence>
<dbReference type="PROSITE" id="PS50184">
    <property type="entry name" value="VWFC_2"/>
    <property type="match status" value="2"/>
</dbReference>
<dbReference type="PROSITE" id="PS01208">
    <property type="entry name" value="VWFC_1"/>
    <property type="match status" value="2"/>
</dbReference>
<accession>A0AAN9TNM4</accession>
<evidence type="ECO:0008006" key="6">
    <source>
        <dbReference type="Google" id="ProtNLM"/>
    </source>
</evidence>
<dbReference type="SMART" id="SM00214">
    <property type="entry name" value="VWC"/>
    <property type="match status" value="3"/>
</dbReference>
<feature type="domain" description="CHRD" evidence="3">
    <location>
        <begin position="149"/>
        <end position="274"/>
    </location>
</feature>
<gene>
    <name evidence="4" type="ORF">V9T40_008684</name>
</gene>
<dbReference type="InterPro" id="IPR001007">
    <property type="entry name" value="VWF_dom"/>
</dbReference>
<dbReference type="EMBL" id="JBBCAQ010000010">
    <property type="protein sequence ID" value="KAK7601243.1"/>
    <property type="molecule type" value="Genomic_DNA"/>
</dbReference>
<sequence length="796" mass="89518">MQDFTPPSPTDEEEKSNKHYAALLTSTFYSMHKNGNVSIANLLGQSATGRFTLLKRNLYFSFYTSTYPLSTKPKTVQFLDSSGQILEEIQLQSSGSLYQNQTGKICGIWRRVPSEYRSWLKDEKLSVILIWEEHDVRIRGALLKHRPLPTEMFSSLMVSPSDLPTDVAGTAVISISTITPSVHVLIVYTGLLSLKRKSDVSLKMLMTVDDRTKPVFEENITVEKISTDINVVEYSTAVSASDLQALTQNRVSVSLMSARYPDSRIHGKVLPRVSCELFQSVLSSVNVNQAGTKYPQKSTKAVGITWMFIDKTGALQYFYMLDNVADASVELVTTKHQTLVENLSYPNGTLAYLSPKHLEWLYDQELAISVTRMNSNGQSLIRGRLMSRTVADSRDSPTPYLLRRTDTSVPADMVGLIWARIDVDCSFHYDISIAGKEVDEHQYEFYLEDVPVEIVGAPLTRRLFEEFSGGNAEGSTFPMSQIELSRLESGVVYLDIWDMKRGQSVLRSRWDKISIPNNCRRPFVENSTVDNNIHSYRLISEDQEPPQVEVSKCLHGSQYYEHGTQWTSSLETCTMCHCNHGVHKCDAILCPPLTCAQKFTIPNSCCMSCHNITSLAEANTGSCFLGGQNFAPGSMWYPYIPPHGFSLCTVCNCNPTTLQVKCERISCPPLNCDERLAIRPENKSCCKVCPNNTKSVVDDLAFSDQLVSSTKSPRDILANGGCKYSYGGPYENGQSWTPSLYLHGPQKCVICRCKDSKVTCERIKCTRNNCSEECCMRKERCKKLRRSRETSRKREK</sequence>
<dbReference type="Proteomes" id="UP001367676">
    <property type="component" value="Unassembled WGS sequence"/>
</dbReference>
<dbReference type="Pfam" id="PF00093">
    <property type="entry name" value="VWC"/>
    <property type="match status" value="2"/>
</dbReference>
<evidence type="ECO:0000256" key="1">
    <source>
        <dbReference type="PROSITE-ProRule" id="PRU00230"/>
    </source>
</evidence>
<dbReference type="PROSITE" id="PS50933">
    <property type="entry name" value="CHRD"/>
    <property type="match status" value="2"/>
</dbReference>
<dbReference type="SUPFAM" id="SSF57603">
    <property type="entry name" value="FnI-like domain"/>
    <property type="match status" value="3"/>
</dbReference>
<feature type="domain" description="VWFC" evidence="2">
    <location>
        <begin position="551"/>
        <end position="610"/>
    </location>
</feature>
<dbReference type="GO" id="GO:0030514">
    <property type="term" value="P:negative regulation of BMP signaling pathway"/>
    <property type="evidence" value="ECO:0007669"/>
    <property type="project" value="TreeGrafter"/>
</dbReference>
<comment type="caution">
    <text evidence="4">The sequence shown here is derived from an EMBL/GenBank/DDBJ whole genome shotgun (WGS) entry which is preliminary data.</text>
</comment>
<keyword evidence="1" id="KW-0217">Developmental protein</keyword>
<organism evidence="4 5">
    <name type="scientific">Parthenolecanium corni</name>
    <dbReference type="NCBI Taxonomy" id="536013"/>
    <lineage>
        <taxon>Eukaryota</taxon>
        <taxon>Metazoa</taxon>
        <taxon>Ecdysozoa</taxon>
        <taxon>Arthropoda</taxon>
        <taxon>Hexapoda</taxon>
        <taxon>Insecta</taxon>
        <taxon>Pterygota</taxon>
        <taxon>Neoptera</taxon>
        <taxon>Paraneoptera</taxon>
        <taxon>Hemiptera</taxon>
        <taxon>Sternorrhyncha</taxon>
        <taxon>Coccoidea</taxon>
        <taxon>Coccidae</taxon>
        <taxon>Parthenolecanium</taxon>
    </lineage>
</organism>
<protein>
    <recommendedName>
        <fullName evidence="6">Chordin</fullName>
    </recommendedName>
</protein>
<evidence type="ECO:0000313" key="4">
    <source>
        <dbReference type="EMBL" id="KAK7601243.1"/>
    </source>
</evidence>
<dbReference type="GO" id="GO:0005615">
    <property type="term" value="C:extracellular space"/>
    <property type="evidence" value="ECO:0007669"/>
    <property type="project" value="TreeGrafter"/>
</dbReference>
<reference evidence="4 5" key="1">
    <citation type="submission" date="2024-03" db="EMBL/GenBank/DDBJ databases">
        <title>Adaptation during the transition from Ophiocordyceps entomopathogen to insect associate is accompanied by gene loss and intensified selection.</title>
        <authorList>
            <person name="Ward C.M."/>
            <person name="Onetto C.A."/>
            <person name="Borneman A.R."/>
        </authorList>
    </citation>
    <scope>NUCLEOTIDE SEQUENCE [LARGE SCALE GENOMIC DNA]</scope>
    <source>
        <strain evidence="4">AWRI1</strain>
        <tissue evidence="4">Single Adult Female</tissue>
    </source>
</reference>
<feature type="domain" description="VWFC" evidence="2">
    <location>
        <begin position="621"/>
        <end position="690"/>
    </location>
</feature>
<dbReference type="GO" id="GO:0036122">
    <property type="term" value="F:BMP binding"/>
    <property type="evidence" value="ECO:0007669"/>
    <property type="project" value="TreeGrafter"/>
</dbReference>
<dbReference type="PANTHER" id="PTHR46526:SF1">
    <property type="entry name" value="CHORDIN"/>
    <property type="match status" value="1"/>
</dbReference>